<dbReference type="EMBL" id="CP000724">
    <property type="protein sequence ID" value="ABR49853.1"/>
    <property type="molecule type" value="Genomic_DNA"/>
</dbReference>
<evidence type="ECO:0000313" key="2">
    <source>
        <dbReference type="EMBL" id="ABR49853.1"/>
    </source>
</evidence>
<evidence type="ECO:0000313" key="3">
    <source>
        <dbReference type="Proteomes" id="UP000001572"/>
    </source>
</evidence>
<keyword evidence="3" id="KW-1185">Reference proteome</keyword>
<dbReference type="Pfam" id="PF18828">
    <property type="entry name" value="LPD15"/>
    <property type="match status" value="1"/>
</dbReference>
<organism evidence="2 3">
    <name type="scientific">Alkaliphilus metalliredigens (strain QYMF)</name>
    <dbReference type="NCBI Taxonomy" id="293826"/>
    <lineage>
        <taxon>Bacteria</taxon>
        <taxon>Bacillati</taxon>
        <taxon>Bacillota</taxon>
        <taxon>Clostridia</taxon>
        <taxon>Peptostreptococcales</taxon>
        <taxon>Natronincolaceae</taxon>
        <taxon>Alkaliphilus</taxon>
    </lineage>
</organism>
<evidence type="ECO:0000259" key="1">
    <source>
        <dbReference type="Pfam" id="PF18828"/>
    </source>
</evidence>
<dbReference type="OrthoDB" id="1956113at2"/>
<reference evidence="3" key="1">
    <citation type="journal article" date="2016" name="Genome Announc.">
        <title>Complete genome sequence of Alkaliphilus metalliredigens strain QYMF, an alkaliphilic and metal-reducing bacterium isolated from borax-contaminated leachate ponds.</title>
        <authorList>
            <person name="Hwang C."/>
            <person name="Copeland A."/>
            <person name="Lucas S."/>
            <person name="Lapidus A."/>
            <person name="Barry K."/>
            <person name="Detter J.C."/>
            <person name="Glavina Del Rio T."/>
            <person name="Hammon N."/>
            <person name="Israni S."/>
            <person name="Dalin E."/>
            <person name="Tice H."/>
            <person name="Pitluck S."/>
            <person name="Chertkov O."/>
            <person name="Brettin T."/>
            <person name="Bruce D."/>
            <person name="Han C."/>
            <person name="Schmutz J."/>
            <person name="Larimer F."/>
            <person name="Land M.L."/>
            <person name="Hauser L."/>
            <person name="Kyrpides N."/>
            <person name="Mikhailova N."/>
            <person name="Ye Q."/>
            <person name="Zhou J."/>
            <person name="Richardson P."/>
            <person name="Fields M.W."/>
        </authorList>
    </citation>
    <scope>NUCLEOTIDE SEQUENCE [LARGE SCALE GENOMIC DNA]</scope>
    <source>
        <strain evidence="3">QYMF</strain>
    </source>
</reference>
<name>A6TUI5_ALKMQ</name>
<dbReference type="HOGENOM" id="CLU_2490939_0_0_9"/>
<dbReference type="Proteomes" id="UP000001572">
    <property type="component" value="Chromosome"/>
</dbReference>
<gene>
    <name evidence="2" type="ordered locus">Amet_3734</name>
</gene>
<feature type="domain" description="Large polyvalent-protein-associated" evidence="1">
    <location>
        <begin position="1"/>
        <end position="83"/>
    </location>
</feature>
<sequence length="87" mass="10370">MKLPELAEILQADLEAGVLNFIVYQEGRKWKYENYGRDNDNVNQEAEKKYITIKSKMDDRAIIINGKKDFSFYDVEYIQKKIKALYR</sequence>
<dbReference type="InterPro" id="IPR040512">
    <property type="entry name" value="LPD15"/>
</dbReference>
<proteinExistence type="predicted"/>
<dbReference type="RefSeq" id="WP_012064813.1">
    <property type="nucleotide sequence ID" value="NC_009633.1"/>
</dbReference>
<accession>A6TUI5</accession>
<dbReference type="KEGG" id="amt:Amet_3734"/>
<dbReference type="AlphaFoldDB" id="A6TUI5"/>
<protein>
    <recommendedName>
        <fullName evidence="1">Large polyvalent-protein-associated domain-containing protein</fullName>
    </recommendedName>
</protein>